<comment type="caution">
    <text evidence="9">Lacks conserved residue(s) required for the propagation of feature annotation.</text>
</comment>
<dbReference type="HAMAP" id="MF_00024">
    <property type="entry name" value="CobD_CbiB"/>
    <property type="match status" value="1"/>
</dbReference>
<evidence type="ECO:0000256" key="3">
    <source>
        <dbReference type="ARBA" id="ARBA00006263"/>
    </source>
</evidence>
<keyword evidence="5 9" id="KW-0169">Cobalamin biosynthesis</keyword>
<dbReference type="EMBL" id="JACOFV010000005">
    <property type="protein sequence ID" value="MBC3861886.1"/>
    <property type="molecule type" value="Genomic_DNA"/>
</dbReference>
<dbReference type="GO" id="GO:0015420">
    <property type="term" value="F:ABC-type vitamin B12 transporter activity"/>
    <property type="evidence" value="ECO:0007669"/>
    <property type="project" value="UniProtKB-UniRule"/>
</dbReference>
<reference evidence="10" key="1">
    <citation type="submission" date="2020-08" db="EMBL/GenBank/DDBJ databases">
        <title>Novel species isolated from subtropical streams in China.</title>
        <authorList>
            <person name="Lu H."/>
        </authorList>
    </citation>
    <scope>NUCLEOTIDE SEQUENCE</scope>
    <source>
        <strain evidence="10">KACC 12607</strain>
    </source>
</reference>
<comment type="pathway">
    <text evidence="2 9">Cofactor biosynthesis; adenosylcobalamin biosynthesis.</text>
</comment>
<dbReference type="RefSeq" id="WP_186911811.1">
    <property type="nucleotide sequence ID" value="NZ_JACOFV010000005.1"/>
</dbReference>
<comment type="similarity">
    <text evidence="3 9">Belongs to the CobD/CbiB family.</text>
</comment>
<dbReference type="GO" id="GO:0048472">
    <property type="term" value="F:threonine-phosphate decarboxylase activity"/>
    <property type="evidence" value="ECO:0007669"/>
    <property type="project" value="InterPro"/>
</dbReference>
<sequence length="318" mass="34490">MLMMSATVLACCVVLGLALDMSIGEVRRYHPLVGFGNMANVIERRLNHPEASRWKGALAWCVTVIPLVCCTQVVLILAARFSLWLAPLLNVLLLYFCVGLRSLRDHNLPIQSALQQGDLDTARRLTSYIVSRDTAHADEEYLAKASVESVLENGCDAVFGTLFWFVLLGGAGAVLYRASNTLDAMWGYRNQRFLRFGCVAARIDDVMNWIPARLTALSYALLGQTRLALKCWRTQAPAWSSPNAGPVMSSGAGALGLALGGSASYDGVDEVRPPLGMGRNATAQDIQSAWRLVLNVSILWTGILVLAVIVMSGTLYAA</sequence>
<evidence type="ECO:0000256" key="1">
    <source>
        <dbReference type="ARBA" id="ARBA00004651"/>
    </source>
</evidence>
<feature type="transmembrane region" description="Helical" evidence="9">
    <location>
        <begin position="57"/>
        <end position="77"/>
    </location>
</feature>
<evidence type="ECO:0000256" key="2">
    <source>
        <dbReference type="ARBA" id="ARBA00004953"/>
    </source>
</evidence>
<comment type="subcellular location">
    <subcellularLocation>
        <location evidence="1 9">Cell membrane</location>
        <topology evidence="1 9">Multi-pass membrane protein</topology>
    </subcellularLocation>
</comment>
<dbReference type="GO" id="GO:0005886">
    <property type="term" value="C:plasma membrane"/>
    <property type="evidence" value="ECO:0007669"/>
    <property type="project" value="UniProtKB-SubCell"/>
</dbReference>
<dbReference type="PANTHER" id="PTHR34308:SF1">
    <property type="entry name" value="COBALAMIN BIOSYNTHESIS PROTEIN CBIB"/>
    <property type="match status" value="1"/>
</dbReference>
<comment type="caution">
    <text evidence="10">The sequence shown here is derived from an EMBL/GenBank/DDBJ whole genome shotgun (WGS) entry which is preliminary data.</text>
</comment>
<proteinExistence type="inferred from homology"/>
<evidence type="ECO:0000256" key="4">
    <source>
        <dbReference type="ARBA" id="ARBA00022475"/>
    </source>
</evidence>
<dbReference type="InterPro" id="IPR004485">
    <property type="entry name" value="Cobalamin_biosynth_CobD/CbiB"/>
</dbReference>
<comment type="function">
    <text evidence="9">Converts cobyric acid to cobinamide by the addition of aminopropanol on the F carboxylic group.</text>
</comment>
<evidence type="ECO:0000256" key="7">
    <source>
        <dbReference type="ARBA" id="ARBA00022989"/>
    </source>
</evidence>
<dbReference type="Pfam" id="PF03186">
    <property type="entry name" value="CobD_Cbib"/>
    <property type="match status" value="1"/>
</dbReference>
<evidence type="ECO:0000256" key="8">
    <source>
        <dbReference type="ARBA" id="ARBA00023136"/>
    </source>
</evidence>
<gene>
    <name evidence="9" type="primary">cobD</name>
    <name evidence="10" type="ORF">H8K32_07225</name>
</gene>
<evidence type="ECO:0000313" key="11">
    <source>
        <dbReference type="Proteomes" id="UP000634011"/>
    </source>
</evidence>
<feature type="transmembrane region" description="Helical" evidence="9">
    <location>
        <begin position="292"/>
        <end position="317"/>
    </location>
</feature>
<keyword evidence="7 9" id="KW-1133">Transmembrane helix</keyword>
<name>A0A923HD94_9BURK</name>
<evidence type="ECO:0000256" key="9">
    <source>
        <dbReference type="HAMAP-Rule" id="MF_00024"/>
    </source>
</evidence>
<keyword evidence="6 9" id="KW-0812">Transmembrane</keyword>
<accession>A0A923HD94</accession>
<dbReference type="AlphaFoldDB" id="A0A923HD94"/>
<keyword evidence="8 9" id="KW-0472">Membrane</keyword>
<evidence type="ECO:0000256" key="6">
    <source>
        <dbReference type="ARBA" id="ARBA00022692"/>
    </source>
</evidence>
<dbReference type="Proteomes" id="UP000634011">
    <property type="component" value="Unassembled WGS sequence"/>
</dbReference>
<protein>
    <recommendedName>
        <fullName evidence="9">Cobalamin biosynthesis protein CobD</fullName>
    </recommendedName>
</protein>
<evidence type="ECO:0000256" key="5">
    <source>
        <dbReference type="ARBA" id="ARBA00022573"/>
    </source>
</evidence>
<evidence type="ECO:0000313" key="10">
    <source>
        <dbReference type="EMBL" id="MBC3861886.1"/>
    </source>
</evidence>
<dbReference type="NCBIfam" id="TIGR00380">
    <property type="entry name" value="cobal_cbiB"/>
    <property type="match status" value="1"/>
</dbReference>
<feature type="transmembrane region" description="Helical" evidence="9">
    <location>
        <begin position="157"/>
        <end position="176"/>
    </location>
</feature>
<feature type="transmembrane region" description="Helical" evidence="9">
    <location>
        <begin position="84"/>
        <end position="103"/>
    </location>
</feature>
<organism evidence="10 11">
    <name type="scientific">Undibacterium jejuense</name>
    <dbReference type="NCBI Taxonomy" id="1344949"/>
    <lineage>
        <taxon>Bacteria</taxon>
        <taxon>Pseudomonadati</taxon>
        <taxon>Pseudomonadota</taxon>
        <taxon>Betaproteobacteria</taxon>
        <taxon>Burkholderiales</taxon>
        <taxon>Oxalobacteraceae</taxon>
        <taxon>Undibacterium</taxon>
    </lineage>
</organism>
<dbReference type="PANTHER" id="PTHR34308">
    <property type="entry name" value="COBALAMIN BIOSYNTHESIS PROTEIN CBIB"/>
    <property type="match status" value="1"/>
</dbReference>
<dbReference type="GO" id="GO:0009236">
    <property type="term" value="P:cobalamin biosynthetic process"/>
    <property type="evidence" value="ECO:0007669"/>
    <property type="project" value="UniProtKB-UniRule"/>
</dbReference>
<keyword evidence="11" id="KW-1185">Reference proteome</keyword>
<keyword evidence="4 9" id="KW-1003">Cell membrane</keyword>